<accession>A0A7Y0K6K6</accession>
<name>A0A7Y0K6K6_9BACI</name>
<evidence type="ECO:0000313" key="1">
    <source>
        <dbReference type="EMBL" id="NMO76705.1"/>
    </source>
</evidence>
<protein>
    <submittedName>
        <fullName evidence="1">Uncharacterized protein</fullName>
    </submittedName>
</protein>
<sequence>MGDEGKPPLMEVSLYHVDTSYLASMNETVKPYFNSIAGLAEKLDILADKAIDLAEIIKLLADI</sequence>
<proteinExistence type="predicted"/>
<gene>
    <name evidence="1" type="ORF">HHU08_06840</name>
</gene>
<keyword evidence="2" id="KW-1185">Reference proteome</keyword>
<comment type="caution">
    <text evidence="1">The sequence shown here is derived from an EMBL/GenBank/DDBJ whole genome shotgun (WGS) entry which is preliminary data.</text>
</comment>
<dbReference type="Proteomes" id="UP000588491">
    <property type="component" value="Unassembled WGS sequence"/>
</dbReference>
<reference evidence="1 2" key="1">
    <citation type="submission" date="2020-04" db="EMBL/GenBank/DDBJ databases">
        <title>Bacillus sp. UniB3 isolated from commercial digestive syrup.</title>
        <authorList>
            <person name="Thorat V."/>
            <person name="Kirdat K."/>
            <person name="Tiwarekar B."/>
            <person name="Yadav A."/>
        </authorList>
    </citation>
    <scope>NUCLEOTIDE SEQUENCE [LARGE SCALE GENOMIC DNA]</scope>
    <source>
        <strain evidence="1 2">UniB3</strain>
    </source>
</reference>
<dbReference type="EMBL" id="JABBPK010000001">
    <property type="protein sequence ID" value="NMO76705.1"/>
    <property type="molecule type" value="Genomic_DNA"/>
</dbReference>
<organism evidence="1 2">
    <name type="scientific">Niallia alba</name>
    <dbReference type="NCBI Taxonomy" id="2729105"/>
    <lineage>
        <taxon>Bacteria</taxon>
        <taxon>Bacillati</taxon>
        <taxon>Bacillota</taxon>
        <taxon>Bacilli</taxon>
        <taxon>Bacillales</taxon>
        <taxon>Bacillaceae</taxon>
        <taxon>Niallia</taxon>
    </lineage>
</organism>
<evidence type="ECO:0000313" key="2">
    <source>
        <dbReference type="Proteomes" id="UP000588491"/>
    </source>
</evidence>
<dbReference type="AlphaFoldDB" id="A0A7Y0K6K6"/>